<reference evidence="2 3" key="1">
    <citation type="submission" date="2013-12" db="EMBL/GenBank/DDBJ databases">
        <authorList>
            <consortium name="DOE Joint Genome Institute"/>
            <person name="Eisen J."/>
            <person name="Huntemann M."/>
            <person name="Han J."/>
            <person name="Chen A."/>
            <person name="Kyrpides N."/>
            <person name="Mavromatis K."/>
            <person name="Markowitz V."/>
            <person name="Palaniappan K."/>
            <person name="Ivanova N."/>
            <person name="Schaumberg A."/>
            <person name="Pati A."/>
            <person name="Liolios K."/>
            <person name="Nordberg H.P."/>
            <person name="Cantor M.N."/>
            <person name="Hua S.X."/>
            <person name="Woyke T."/>
        </authorList>
    </citation>
    <scope>NUCLEOTIDE SEQUENCE [LARGE SCALE GENOMIC DNA]</scope>
    <source>
        <strain evidence="3">DSM 19437</strain>
    </source>
</reference>
<organism evidence="2 3">
    <name type="scientific">Niabella soli DSM 19437</name>
    <dbReference type="NCBI Taxonomy" id="929713"/>
    <lineage>
        <taxon>Bacteria</taxon>
        <taxon>Pseudomonadati</taxon>
        <taxon>Bacteroidota</taxon>
        <taxon>Chitinophagia</taxon>
        <taxon>Chitinophagales</taxon>
        <taxon>Chitinophagaceae</taxon>
        <taxon>Niabella</taxon>
    </lineage>
</organism>
<dbReference type="EMBL" id="CP007035">
    <property type="protein sequence ID" value="AHF18022.1"/>
    <property type="molecule type" value="Genomic_DNA"/>
</dbReference>
<gene>
    <name evidence="2" type="ORF">NIASO_18865</name>
</gene>
<protein>
    <submittedName>
        <fullName evidence="2">Uncharacterized protein</fullName>
    </submittedName>
</protein>
<name>W0F4T6_9BACT</name>
<keyword evidence="3" id="KW-1185">Reference proteome</keyword>
<evidence type="ECO:0000313" key="3">
    <source>
        <dbReference type="Proteomes" id="UP000003586"/>
    </source>
</evidence>
<accession>W0F4T6</accession>
<dbReference type="AlphaFoldDB" id="W0F4T6"/>
<dbReference type="Proteomes" id="UP000003586">
    <property type="component" value="Chromosome"/>
</dbReference>
<dbReference type="KEGG" id="nso:NIASO_18865"/>
<dbReference type="STRING" id="929713.NIASO_18865"/>
<dbReference type="HOGENOM" id="CLU_3404539_0_0_10"/>
<sequence length="30" mass="2943">MPEPAAAGTEAGKCTAAGSPGKLSSYKFKS</sequence>
<evidence type="ECO:0000256" key="1">
    <source>
        <dbReference type="SAM" id="MobiDB-lite"/>
    </source>
</evidence>
<feature type="region of interest" description="Disordered" evidence="1">
    <location>
        <begin position="1"/>
        <end position="30"/>
    </location>
</feature>
<proteinExistence type="predicted"/>
<evidence type="ECO:0000313" key="2">
    <source>
        <dbReference type="EMBL" id="AHF18022.1"/>
    </source>
</evidence>